<protein>
    <recommendedName>
        <fullName evidence="1">VOC domain-containing protein</fullName>
    </recommendedName>
</protein>
<name>A0ABP5KMM1_9ACTN</name>
<dbReference type="Gene3D" id="3.10.180.10">
    <property type="entry name" value="2,3-Dihydroxybiphenyl 1,2-Dioxygenase, domain 1"/>
    <property type="match status" value="1"/>
</dbReference>
<keyword evidence="3" id="KW-1185">Reference proteome</keyword>
<gene>
    <name evidence="2" type="ORF">GCM10009843_37200</name>
</gene>
<evidence type="ECO:0000313" key="3">
    <source>
        <dbReference type="Proteomes" id="UP001500575"/>
    </source>
</evidence>
<dbReference type="EMBL" id="BAAAQQ010000013">
    <property type="protein sequence ID" value="GAA2132536.1"/>
    <property type="molecule type" value="Genomic_DNA"/>
</dbReference>
<evidence type="ECO:0000259" key="1">
    <source>
        <dbReference type="PROSITE" id="PS51819"/>
    </source>
</evidence>
<feature type="domain" description="VOC" evidence="1">
    <location>
        <begin position="9"/>
        <end position="133"/>
    </location>
</feature>
<dbReference type="InterPro" id="IPR037523">
    <property type="entry name" value="VOC_core"/>
</dbReference>
<proteinExistence type="predicted"/>
<dbReference type="InterPro" id="IPR004360">
    <property type="entry name" value="Glyas_Fos-R_dOase_dom"/>
</dbReference>
<evidence type="ECO:0000313" key="2">
    <source>
        <dbReference type="EMBL" id="GAA2132536.1"/>
    </source>
</evidence>
<dbReference type="Pfam" id="PF00903">
    <property type="entry name" value="Glyoxalase"/>
    <property type="match status" value="1"/>
</dbReference>
<sequence length="136" mass="14772">MSEGQGQVRQLRVVVEAEDFEQAAQFYRDELGLEVELDLESEGGAHVLILHAGRATLELSNPAQVALIDDVEVGRRVSPHIRLAFEVVDADATTKRLAQAGADVIAEPTRTPWDSVNARLAAPAGLQLTLFEELSD</sequence>
<accession>A0ABP5KMM1</accession>
<comment type="caution">
    <text evidence="2">The sequence shown here is derived from an EMBL/GenBank/DDBJ whole genome shotgun (WGS) entry which is preliminary data.</text>
</comment>
<dbReference type="InterPro" id="IPR029068">
    <property type="entry name" value="Glyas_Bleomycin-R_OHBP_Dase"/>
</dbReference>
<dbReference type="RefSeq" id="WP_344305322.1">
    <property type="nucleotide sequence ID" value="NZ_BAAAQQ010000013.1"/>
</dbReference>
<dbReference type="Proteomes" id="UP001500575">
    <property type="component" value="Unassembled WGS sequence"/>
</dbReference>
<reference evidence="3" key="1">
    <citation type="journal article" date="2019" name="Int. J. Syst. Evol. Microbiol.">
        <title>The Global Catalogue of Microorganisms (GCM) 10K type strain sequencing project: providing services to taxonomists for standard genome sequencing and annotation.</title>
        <authorList>
            <consortium name="The Broad Institute Genomics Platform"/>
            <consortium name="The Broad Institute Genome Sequencing Center for Infectious Disease"/>
            <person name="Wu L."/>
            <person name="Ma J."/>
        </authorList>
    </citation>
    <scope>NUCLEOTIDE SEQUENCE [LARGE SCALE GENOMIC DNA]</scope>
    <source>
        <strain evidence="3">JCM 16021</strain>
    </source>
</reference>
<dbReference type="SUPFAM" id="SSF54593">
    <property type="entry name" value="Glyoxalase/Bleomycin resistance protein/Dihydroxybiphenyl dioxygenase"/>
    <property type="match status" value="1"/>
</dbReference>
<dbReference type="PROSITE" id="PS51819">
    <property type="entry name" value="VOC"/>
    <property type="match status" value="1"/>
</dbReference>
<organism evidence="2 3">
    <name type="scientific">Nocardioides bigeumensis</name>
    <dbReference type="NCBI Taxonomy" id="433657"/>
    <lineage>
        <taxon>Bacteria</taxon>
        <taxon>Bacillati</taxon>
        <taxon>Actinomycetota</taxon>
        <taxon>Actinomycetes</taxon>
        <taxon>Propionibacteriales</taxon>
        <taxon>Nocardioidaceae</taxon>
        <taxon>Nocardioides</taxon>
    </lineage>
</organism>